<evidence type="ECO:0000256" key="1">
    <source>
        <dbReference type="SAM" id="MobiDB-lite"/>
    </source>
</evidence>
<dbReference type="AlphaFoldDB" id="A0A1Y2C1J0"/>
<keyword evidence="2" id="KW-0812">Transmembrane</keyword>
<dbReference type="Proteomes" id="UP000193467">
    <property type="component" value="Unassembled WGS sequence"/>
</dbReference>
<protein>
    <submittedName>
        <fullName evidence="3">Uncharacterized protein</fullName>
    </submittedName>
</protein>
<dbReference type="InParanoid" id="A0A1Y2C1J0"/>
<feature type="region of interest" description="Disordered" evidence="1">
    <location>
        <begin position="83"/>
        <end position="117"/>
    </location>
</feature>
<name>A0A1Y2C1J0_9BASI</name>
<reference evidence="3 4" key="1">
    <citation type="submission" date="2016-07" db="EMBL/GenBank/DDBJ databases">
        <title>Pervasive Adenine N6-methylation of Active Genes in Fungi.</title>
        <authorList>
            <consortium name="DOE Joint Genome Institute"/>
            <person name="Mondo S.J."/>
            <person name="Dannebaum R.O."/>
            <person name="Kuo R.C."/>
            <person name="Labutti K."/>
            <person name="Haridas S."/>
            <person name="Kuo A."/>
            <person name="Salamov A."/>
            <person name="Ahrendt S.R."/>
            <person name="Lipzen A."/>
            <person name="Sullivan W."/>
            <person name="Andreopoulos W.B."/>
            <person name="Clum A."/>
            <person name="Lindquist E."/>
            <person name="Daum C."/>
            <person name="Ramamoorthy G.K."/>
            <person name="Gryganskyi A."/>
            <person name="Culley D."/>
            <person name="Magnuson J.K."/>
            <person name="James T.Y."/>
            <person name="O'Malley M.A."/>
            <person name="Stajich J.E."/>
            <person name="Spatafora J.W."/>
            <person name="Visel A."/>
            <person name="Grigoriev I.V."/>
        </authorList>
    </citation>
    <scope>NUCLEOTIDE SEQUENCE [LARGE SCALE GENOMIC DNA]</scope>
    <source>
        <strain evidence="3 4">62-1032</strain>
    </source>
</reference>
<gene>
    <name evidence="3" type="ORF">BCR35DRAFT_43247</name>
</gene>
<evidence type="ECO:0000313" key="3">
    <source>
        <dbReference type="EMBL" id="ORY40898.1"/>
    </source>
</evidence>
<feature type="transmembrane region" description="Helical" evidence="2">
    <location>
        <begin position="128"/>
        <end position="149"/>
    </location>
</feature>
<evidence type="ECO:0000256" key="2">
    <source>
        <dbReference type="SAM" id="Phobius"/>
    </source>
</evidence>
<dbReference type="EMBL" id="MCGR01000139">
    <property type="protein sequence ID" value="ORY40898.1"/>
    <property type="molecule type" value="Genomic_DNA"/>
</dbReference>
<accession>A0A1Y2C1J0</accession>
<keyword evidence="4" id="KW-1185">Reference proteome</keyword>
<organism evidence="3 4">
    <name type="scientific">Leucosporidium creatinivorum</name>
    <dbReference type="NCBI Taxonomy" id="106004"/>
    <lineage>
        <taxon>Eukaryota</taxon>
        <taxon>Fungi</taxon>
        <taxon>Dikarya</taxon>
        <taxon>Basidiomycota</taxon>
        <taxon>Pucciniomycotina</taxon>
        <taxon>Microbotryomycetes</taxon>
        <taxon>Leucosporidiales</taxon>
        <taxon>Leucosporidium</taxon>
    </lineage>
</organism>
<proteinExistence type="predicted"/>
<comment type="caution">
    <text evidence="3">The sequence shown here is derived from an EMBL/GenBank/DDBJ whole genome shotgun (WGS) entry which is preliminary data.</text>
</comment>
<keyword evidence="2" id="KW-0472">Membrane</keyword>
<keyword evidence="2" id="KW-1133">Transmembrane helix</keyword>
<sequence length="162" mass="17275">MKECVALIDAGVTRGDRLDKLARKSSPTTTDEAKNPFSSIKEAYIAEAGKAGILFLDKLVTSGTTKPGSSWLNPLAYSLPTWTVTPPPEDAQAQEDQSRPLLKPEEEEGPWGESTAPKEIAPFSKTRLFLILGVLALVTGGVVAGLIVWSQHNYVPEAAAAA</sequence>
<evidence type="ECO:0000313" key="4">
    <source>
        <dbReference type="Proteomes" id="UP000193467"/>
    </source>
</evidence>